<dbReference type="CDD" id="cd00158">
    <property type="entry name" value="RHOD"/>
    <property type="match status" value="1"/>
</dbReference>
<dbReference type="InterPro" id="IPR001763">
    <property type="entry name" value="Rhodanese-like_dom"/>
</dbReference>
<dbReference type="Gene3D" id="3.40.250.10">
    <property type="entry name" value="Rhodanese-like domain"/>
    <property type="match status" value="1"/>
</dbReference>
<reference evidence="4 5" key="1">
    <citation type="submission" date="2018-08" db="EMBL/GenBank/DDBJ databases">
        <title>Fulvimarina sp. 85, whole genome shotgun sequence.</title>
        <authorList>
            <person name="Tuo L."/>
        </authorList>
    </citation>
    <scope>NUCLEOTIDE SEQUENCE [LARGE SCALE GENOMIC DNA]</scope>
    <source>
        <strain evidence="4 5">85</strain>
    </source>
</reference>
<evidence type="ECO:0000259" key="3">
    <source>
        <dbReference type="PROSITE" id="PS50206"/>
    </source>
</evidence>
<feature type="region of interest" description="Disordered" evidence="1">
    <location>
        <begin position="31"/>
        <end position="59"/>
    </location>
</feature>
<name>A0A371X028_9HYPH</name>
<dbReference type="Proteomes" id="UP000264310">
    <property type="component" value="Unassembled WGS sequence"/>
</dbReference>
<feature type="signal peptide" evidence="2">
    <location>
        <begin position="1"/>
        <end position="24"/>
    </location>
</feature>
<evidence type="ECO:0000313" key="5">
    <source>
        <dbReference type="Proteomes" id="UP000264310"/>
    </source>
</evidence>
<evidence type="ECO:0000256" key="1">
    <source>
        <dbReference type="SAM" id="MobiDB-lite"/>
    </source>
</evidence>
<protein>
    <submittedName>
        <fullName evidence="4">PQQ-dependent catabolism-associated CXXCW motif protein</fullName>
    </submittedName>
</protein>
<dbReference type="InterPro" id="IPR022376">
    <property type="entry name" value="PQQ_CXXCW"/>
</dbReference>
<dbReference type="EMBL" id="QURL01000006">
    <property type="protein sequence ID" value="RFC62593.1"/>
    <property type="molecule type" value="Genomic_DNA"/>
</dbReference>
<dbReference type="AlphaFoldDB" id="A0A371X028"/>
<gene>
    <name evidence="4" type="ORF">DYI37_15230</name>
</gene>
<dbReference type="OrthoDB" id="176845at2"/>
<accession>A0A371X028</accession>
<dbReference type="Pfam" id="PF00581">
    <property type="entry name" value="Rhodanese"/>
    <property type="match status" value="1"/>
</dbReference>
<dbReference type="InterPro" id="IPR036873">
    <property type="entry name" value="Rhodanese-like_dom_sf"/>
</dbReference>
<feature type="chain" id="PRO_5016936075" evidence="2">
    <location>
        <begin position="25"/>
        <end position="211"/>
    </location>
</feature>
<dbReference type="SUPFAM" id="SSF52821">
    <property type="entry name" value="Rhodanese/Cell cycle control phosphatase"/>
    <property type="match status" value="1"/>
</dbReference>
<evidence type="ECO:0000313" key="4">
    <source>
        <dbReference type="EMBL" id="RFC62593.1"/>
    </source>
</evidence>
<feature type="compositionally biased region" description="Low complexity" evidence="1">
    <location>
        <begin position="31"/>
        <end position="53"/>
    </location>
</feature>
<evidence type="ECO:0000256" key="2">
    <source>
        <dbReference type="SAM" id="SignalP"/>
    </source>
</evidence>
<dbReference type="NCBIfam" id="TIGR03865">
    <property type="entry name" value="PQQ_CXXCW"/>
    <property type="match status" value="1"/>
</dbReference>
<proteinExistence type="predicted"/>
<feature type="domain" description="Rhodanese" evidence="3">
    <location>
        <begin position="119"/>
        <end position="202"/>
    </location>
</feature>
<organism evidence="4 5">
    <name type="scientific">Fulvimarina endophytica</name>
    <dbReference type="NCBI Taxonomy" id="2293836"/>
    <lineage>
        <taxon>Bacteria</taxon>
        <taxon>Pseudomonadati</taxon>
        <taxon>Pseudomonadota</taxon>
        <taxon>Alphaproteobacteria</taxon>
        <taxon>Hyphomicrobiales</taxon>
        <taxon>Aurantimonadaceae</taxon>
        <taxon>Fulvimarina</taxon>
    </lineage>
</organism>
<dbReference type="PROSITE" id="PS50206">
    <property type="entry name" value="RHODANESE_3"/>
    <property type="match status" value="1"/>
</dbReference>
<comment type="caution">
    <text evidence="4">The sequence shown here is derived from an EMBL/GenBank/DDBJ whole genome shotgun (WGS) entry which is preliminary data.</text>
</comment>
<dbReference type="RefSeq" id="WP_116684117.1">
    <property type="nucleotide sequence ID" value="NZ_QURL01000006.1"/>
</dbReference>
<sequence>MRTDFAFLGVALAAGLLAWSSVGAQTSAPGAAEAAGTVASPATSPSSPQAAVPEPDGYRMDDYRAPVPATLSGGTVVSVSEAKKLHDEGVPFVDVLPRPPRPKGLPADTYWHPKPRNDIPGSIWLPDTGYGELAPIMRDYLLSGLDKAVDGDRSRPVVIYCDRNCWMSYNAAKRAIASGFTGVHWLPEGAQGWEEAGYPLEPKEPVERPDE</sequence>
<keyword evidence="5" id="KW-1185">Reference proteome</keyword>
<keyword evidence="2" id="KW-0732">Signal</keyword>